<evidence type="ECO:0000256" key="5">
    <source>
        <dbReference type="ARBA" id="ARBA00022801"/>
    </source>
</evidence>
<name>A0ABV7YHF8_9ACTN</name>
<comment type="caution">
    <text evidence="8">The sequence shown here is derived from an EMBL/GenBank/DDBJ whole genome shotgun (WGS) entry which is preliminary data.</text>
</comment>
<reference evidence="9" key="1">
    <citation type="journal article" date="2019" name="Int. J. Syst. Evol. Microbiol.">
        <title>The Global Catalogue of Microorganisms (GCM) 10K type strain sequencing project: providing services to taxonomists for standard genome sequencing and annotation.</title>
        <authorList>
            <consortium name="The Broad Institute Genomics Platform"/>
            <consortium name="The Broad Institute Genome Sequencing Center for Infectious Disease"/>
            <person name="Wu L."/>
            <person name="Ma J."/>
        </authorList>
    </citation>
    <scope>NUCLEOTIDE SEQUENCE [LARGE SCALE GENOMIC DNA]</scope>
    <source>
        <strain evidence="9">CGMCC 4.7241</strain>
    </source>
</reference>
<dbReference type="InterPro" id="IPR011118">
    <property type="entry name" value="Tannase/feruloyl_esterase"/>
</dbReference>
<dbReference type="Pfam" id="PF07519">
    <property type="entry name" value="Tannase"/>
    <property type="match status" value="1"/>
</dbReference>
<comment type="similarity">
    <text evidence="1">Belongs to the tannase family.</text>
</comment>
<dbReference type="SUPFAM" id="SSF53474">
    <property type="entry name" value="alpha/beta-Hydrolases"/>
    <property type="match status" value="1"/>
</dbReference>
<protein>
    <submittedName>
        <fullName evidence="8">Tannase/feruloyl esterase family alpha/beta hydrolase</fullName>
    </submittedName>
</protein>
<keyword evidence="7" id="KW-1015">Disulfide bond</keyword>
<dbReference type="Gene3D" id="3.40.50.1820">
    <property type="entry name" value="alpha/beta hydrolase"/>
    <property type="match status" value="1"/>
</dbReference>
<accession>A0ABV7YHF8</accession>
<evidence type="ECO:0000256" key="4">
    <source>
        <dbReference type="ARBA" id="ARBA00022729"/>
    </source>
</evidence>
<dbReference type="Proteomes" id="UP001595699">
    <property type="component" value="Unassembled WGS sequence"/>
</dbReference>
<keyword evidence="6" id="KW-0106">Calcium</keyword>
<sequence>MGIRRVHRWLVPLIGIATLWGGVAVPAGAAVEKAERTVSPVRECAELVRAYDLPGARTKVEQAAVVPAGAQGPEHCDVQGAIEPAIKFRLKLPTQTYSGRYLQVGCGAYCGVIPDLTFPDCGKQAPGDVAVAGTDNGHVGTGELPFLDTEWAKDNQQARDDFFYRAPHVLSRASKAIIKTFYGQGPRVSYFDGCSMGGREALLLAQRYPYDFDGIISSASAHYMGPGLGSYLAWLAQANLRPDGTAVLSAVKLRVVNAAAIAACDTIDGLEDGILADPRACTWDPVALRCPSGADRPDCLTAAQVTAMRKLYTRPADAHGRVLYPASLPRGGELALIGYGTPDPDNGIDVPFIIPDANAYLENLGYPIGKPHSSVFDYEFTARDFHRLTPEGRKGNAASLDLSKFKRAGGKLLLWSGWSDMAVPAEATVDYYSRLASRNGGLAKTQEWARLFLIPSGHHCLIGGDPQGLNVFQPFDELVSWVERGKAPERIVAAGTDNPWNPGGPVVRTRPVFPYPLVAKYDGSGSIDDERNFVAGKPIVNPKYDQIDWLGEYLSYVPGPVAR</sequence>
<dbReference type="InterPro" id="IPR029058">
    <property type="entry name" value="AB_hydrolase_fold"/>
</dbReference>
<keyword evidence="3" id="KW-0479">Metal-binding</keyword>
<evidence type="ECO:0000256" key="7">
    <source>
        <dbReference type="ARBA" id="ARBA00023157"/>
    </source>
</evidence>
<evidence type="ECO:0000256" key="6">
    <source>
        <dbReference type="ARBA" id="ARBA00022837"/>
    </source>
</evidence>
<dbReference type="PANTHER" id="PTHR33938">
    <property type="entry name" value="FERULOYL ESTERASE B-RELATED"/>
    <property type="match status" value="1"/>
</dbReference>
<evidence type="ECO:0000313" key="9">
    <source>
        <dbReference type="Proteomes" id="UP001595699"/>
    </source>
</evidence>
<evidence type="ECO:0000256" key="3">
    <source>
        <dbReference type="ARBA" id="ARBA00022723"/>
    </source>
</evidence>
<gene>
    <name evidence="8" type="ORF">ACFOUW_21910</name>
</gene>
<keyword evidence="9" id="KW-1185">Reference proteome</keyword>
<evidence type="ECO:0000313" key="8">
    <source>
        <dbReference type="EMBL" id="MFC3763510.1"/>
    </source>
</evidence>
<keyword evidence="4" id="KW-0732">Signal</keyword>
<proteinExistence type="inferred from homology"/>
<evidence type="ECO:0000256" key="1">
    <source>
        <dbReference type="ARBA" id="ARBA00006249"/>
    </source>
</evidence>
<dbReference type="EMBL" id="JBHRZH010000019">
    <property type="protein sequence ID" value="MFC3763510.1"/>
    <property type="molecule type" value="Genomic_DNA"/>
</dbReference>
<keyword evidence="2" id="KW-0719">Serine esterase</keyword>
<organism evidence="8 9">
    <name type="scientific">Tenggerimyces flavus</name>
    <dbReference type="NCBI Taxonomy" id="1708749"/>
    <lineage>
        <taxon>Bacteria</taxon>
        <taxon>Bacillati</taxon>
        <taxon>Actinomycetota</taxon>
        <taxon>Actinomycetes</taxon>
        <taxon>Propionibacteriales</taxon>
        <taxon>Nocardioidaceae</taxon>
        <taxon>Tenggerimyces</taxon>
    </lineage>
</organism>
<dbReference type="PANTHER" id="PTHR33938:SF15">
    <property type="entry name" value="FERULOYL ESTERASE B-RELATED"/>
    <property type="match status" value="1"/>
</dbReference>
<keyword evidence="5 8" id="KW-0378">Hydrolase</keyword>
<dbReference type="GO" id="GO:0016787">
    <property type="term" value="F:hydrolase activity"/>
    <property type="evidence" value="ECO:0007669"/>
    <property type="project" value="UniProtKB-KW"/>
</dbReference>
<evidence type="ECO:0000256" key="2">
    <source>
        <dbReference type="ARBA" id="ARBA00022487"/>
    </source>
</evidence>
<dbReference type="RefSeq" id="WP_205115544.1">
    <property type="nucleotide sequence ID" value="NZ_JAFBCM010000001.1"/>
</dbReference>